<evidence type="ECO:0000313" key="3">
    <source>
        <dbReference type="Proteomes" id="UP000800200"/>
    </source>
</evidence>
<dbReference type="Pfam" id="PF04032">
    <property type="entry name" value="Rpr2"/>
    <property type="match status" value="1"/>
</dbReference>
<evidence type="ECO:0000313" key="2">
    <source>
        <dbReference type="EMBL" id="KAF2189761.1"/>
    </source>
</evidence>
<dbReference type="GO" id="GO:0006396">
    <property type="term" value="P:RNA processing"/>
    <property type="evidence" value="ECO:0007669"/>
    <property type="project" value="InterPro"/>
</dbReference>
<accession>A0A6A6ED28</accession>
<evidence type="ECO:0008006" key="4">
    <source>
        <dbReference type="Google" id="ProtNLM"/>
    </source>
</evidence>
<gene>
    <name evidence="2" type="ORF">K469DRAFT_683155</name>
</gene>
<organism evidence="2 3">
    <name type="scientific">Zopfia rhizophila CBS 207.26</name>
    <dbReference type="NCBI Taxonomy" id="1314779"/>
    <lineage>
        <taxon>Eukaryota</taxon>
        <taxon>Fungi</taxon>
        <taxon>Dikarya</taxon>
        <taxon>Ascomycota</taxon>
        <taxon>Pezizomycotina</taxon>
        <taxon>Dothideomycetes</taxon>
        <taxon>Dothideomycetes incertae sedis</taxon>
        <taxon>Zopfiaceae</taxon>
        <taxon>Zopfia</taxon>
    </lineage>
</organism>
<dbReference type="OrthoDB" id="438080at2759"/>
<feature type="region of interest" description="Disordered" evidence="1">
    <location>
        <begin position="79"/>
        <end position="201"/>
    </location>
</feature>
<sequence length="201" mass="22200">MATINGIELRLRFLKESAHLLVISSPTTSAILGAERDKLLQTQEADLQASKKEWDTHRRELCGACGNLMLPGWSCEVTKESHTSKPKKREKTEKNEAGPEKSMVYSCRRCHRKTVQPLQSRPPKHMRKASALPKSTDPVSAIKDSSFQDDKTKVTKAANASSKQRAKARKGGLQAMLAKSKTQSSGGQPEGLGLDLMDFMH</sequence>
<name>A0A6A6ED28_9PEZI</name>
<dbReference type="Proteomes" id="UP000800200">
    <property type="component" value="Unassembled WGS sequence"/>
</dbReference>
<dbReference type="AlphaFoldDB" id="A0A6A6ED28"/>
<evidence type="ECO:0000256" key="1">
    <source>
        <dbReference type="SAM" id="MobiDB-lite"/>
    </source>
</evidence>
<feature type="compositionally biased region" description="Basic and acidic residues" evidence="1">
    <location>
        <begin position="90"/>
        <end position="99"/>
    </location>
</feature>
<protein>
    <recommendedName>
        <fullName evidence="4">Rpr2-domain-containing protein</fullName>
    </recommendedName>
</protein>
<proteinExistence type="predicted"/>
<dbReference type="EMBL" id="ML994620">
    <property type="protein sequence ID" value="KAF2189761.1"/>
    <property type="molecule type" value="Genomic_DNA"/>
</dbReference>
<reference evidence="2" key="1">
    <citation type="journal article" date="2020" name="Stud. Mycol.">
        <title>101 Dothideomycetes genomes: a test case for predicting lifestyles and emergence of pathogens.</title>
        <authorList>
            <person name="Haridas S."/>
            <person name="Albert R."/>
            <person name="Binder M."/>
            <person name="Bloem J."/>
            <person name="Labutti K."/>
            <person name="Salamov A."/>
            <person name="Andreopoulos B."/>
            <person name="Baker S."/>
            <person name="Barry K."/>
            <person name="Bills G."/>
            <person name="Bluhm B."/>
            <person name="Cannon C."/>
            <person name="Castanera R."/>
            <person name="Culley D."/>
            <person name="Daum C."/>
            <person name="Ezra D."/>
            <person name="Gonzalez J."/>
            <person name="Henrissat B."/>
            <person name="Kuo A."/>
            <person name="Liang C."/>
            <person name="Lipzen A."/>
            <person name="Lutzoni F."/>
            <person name="Magnuson J."/>
            <person name="Mondo S."/>
            <person name="Nolan M."/>
            <person name="Ohm R."/>
            <person name="Pangilinan J."/>
            <person name="Park H.-J."/>
            <person name="Ramirez L."/>
            <person name="Alfaro M."/>
            <person name="Sun H."/>
            <person name="Tritt A."/>
            <person name="Yoshinaga Y."/>
            <person name="Zwiers L.-H."/>
            <person name="Turgeon B."/>
            <person name="Goodwin S."/>
            <person name="Spatafora J."/>
            <person name="Crous P."/>
            <person name="Grigoriev I."/>
        </authorList>
    </citation>
    <scope>NUCLEOTIDE SEQUENCE</scope>
    <source>
        <strain evidence="2">CBS 207.26</strain>
    </source>
</reference>
<keyword evidence="3" id="KW-1185">Reference proteome</keyword>
<dbReference type="InterPro" id="IPR007175">
    <property type="entry name" value="Rpr2/Snm1/Rpp21"/>
</dbReference>